<dbReference type="GO" id="GO:0006338">
    <property type="term" value="P:chromatin remodeling"/>
    <property type="evidence" value="ECO:0007669"/>
    <property type="project" value="TreeGrafter"/>
</dbReference>
<dbReference type="GO" id="GO:0006355">
    <property type="term" value="P:regulation of DNA-templated transcription"/>
    <property type="evidence" value="ECO:0007669"/>
    <property type="project" value="TreeGrafter"/>
</dbReference>
<keyword evidence="7" id="KW-1185">Reference proteome</keyword>
<feature type="domain" description="NET" evidence="5">
    <location>
        <begin position="218"/>
        <end position="298"/>
    </location>
</feature>
<evidence type="ECO:0000256" key="2">
    <source>
        <dbReference type="PROSITE-ProRule" id="PRU00035"/>
    </source>
</evidence>
<dbReference type="Proteomes" id="UP001059596">
    <property type="component" value="Unassembled WGS sequence"/>
</dbReference>
<dbReference type="PROSITE" id="PS50014">
    <property type="entry name" value="BROMODOMAIN_2"/>
    <property type="match status" value="1"/>
</dbReference>
<dbReference type="SMART" id="SM00297">
    <property type="entry name" value="BROMO"/>
    <property type="match status" value="1"/>
</dbReference>
<dbReference type="InterPro" id="IPR001487">
    <property type="entry name" value="Bromodomain"/>
</dbReference>
<organism evidence="6 7">
    <name type="scientific">Drosophila gunungcola</name>
    <name type="common">fruit fly</name>
    <dbReference type="NCBI Taxonomy" id="103775"/>
    <lineage>
        <taxon>Eukaryota</taxon>
        <taxon>Metazoa</taxon>
        <taxon>Ecdysozoa</taxon>
        <taxon>Arthropoda</taxon>
        <taxon>Hexapoda</taxon>
        <taxon>Insecta</taxon>
        <taxon>Pterygota</taxon>
        <taxon>Neoptera</taxon>
        <taxon>Endopterygota</taxon>
        <taxon>Diptera</taxon>
        <taxon>Brachycera</taxon>
        <taxon>Muscomorpha</taxon>
        <taxon>Ephydroidea</taxon>
        <taxon>Drosophilidae</taxon>
        <taxon>Drosophila</taxon>
        <taxon>Sophophora</taxon>
    </lineage>
</organism>
<dbReference type="EMBL" id="JAMKOV010000028">
    <property type="protein sequence ID" value="KAI8035955.1"/>
    <property type="molecule type" value="Genomic_DNA"/>
</dbReference>
<dbReference type="InterPro" id="IPR036427">
    <property type="entry name" value="Bromodomain-like_sf"/>
</dbReference>
<proteinExistence type="predicted"/>
<dbReference type="Gene3D" id="1.20.1270.220">
    <property type="match status" value="1"/>
</dbReference>
<dbReference type="InterPro" id="IPR038336">
    <property type="entry name" value="NET_sf"/>
</dbReference>
<feature type="compositionally biased region" description="Low complexity" evidence="3">
    <location>
        <begin position="169"/>
        <end position="189"/>
    </location>
</feature>
<dbReference type="Pfam" id="PF00439">
    <property type="entry name" value="Bromodomain"/>
    <property type="match status" value="1"/>
</dbReference>
<protein>
    <submittedName>
        <fullName evidence="6">Uncharacterized protein</fullName>
    </submittedName>
</protein>
<dbReference type="SUPFAM" id="SSF47370">
    <property type="entry name" value="Bromodomain"/>
    <property type="match status" value="1"/>
</dbReference>
<feature type="compositionally biased region" description="Low complexity" evidence="3">
    <location>
        <begin position="201"/>
        <end position="212"/>
    </location>
</feature>
<evidence type="ECO:0000256" key="3">
    <source>
        <dbReference type="SAM" id="MobiDB-lite"/>
    </source>
</evidence>
<evidence type="ECO:0000259" key="5">
    <source>
        <dbReference type="PROSITE" id="PS51525"/>
    </source>
</evidence>
<dbReference type="InterPro" id="IPR050935">
    <property type="entry name" value="Bromo_chromatin_reader"/>
</dbReference>
<evidence type="ECO:0000313" key="6">
    <source>
        <dbReference type="EMBL" id="KAI8035955.1"/>
    </source>
</evidence>
<reference evidence="6" key="1">
    <citation type="journal article" date="2023" name="Genome Biol. Evol.">
        <title>Long-read-based Genome Assembly of Drosophila gunungcola Reveals Fewer Chemosensory Genes in Flower-breeding Species.</title>
        <authorList>
            <person name="Negi A."/>
            <person name="Liao B.Y."/>
            <person name="Yeh S.D."/>
        </authorList>
    </citation>
    <scope>NUCLEOTIDE SEQUENCE</scope>
    <source>
        <strain evidence="6">Sukarami</strain>
    </source>
</reference>
<dbReference type="AlphaFoldDB" id="A0A9P9YFW9"/>
<dbReference type="PROSITE" id="PS51525">
    <property type="entry name" value="NET"/>
    <property type="match status" value="1"/>
</dbReference>
<dbReference type="GO" id="GO:0000785">
    <property type="term" value="C:chromatin"/>
    <property type="evidence" value="ECO:0007669"/>
    <property type="project" value="TreeGrafter"/>
</dbReference>
<dbReference type="Gene3D" id="1.20.920.10">
    <property type="entry name" value="Bromodomain-like"/>
    <property type="match status" value="1"/>
</dbReference>
<evidence type="ECO:0000256" key="1">
    <source>
        <dbReference type="ARBA" id="ARBA00023117"/>
    </source>
</evidence>
<dbReference type="PANTHER" id="PTHR22880">
    <property type="entry name" value="FALZ-RELATED BROMODOMAIN-CONTAINING PROTEINS"/>
    <property type="match status" value="1"/>
</dbReference>
<feature type="domain" description="Bromo" evidence="4">
    <location>
        <begin position="64"/>
        <end position="136"/>
    </location>
</feature>
<dbReference type="PANTHER" id="PTHR22880:SF225">
    <property type="entry name" value="BROMODOMAIN-CONTAINING PROTEIN BET-1-RELATED"/>
    <property type="match status" value="1"/>
</dbReference>
<evidence type="ECO:0000259" key="4">
    <source>
        <dbReference type="PROSITE" id="PS50014"/>
    </source>
</evidence>
<name>A0A9P9YFW9_9MUSC</name>
<evidence type="ECO:0000313" key="7">
    <source>
        <dbReference type="Proteomes" id="UP001059596"/>
    </source>
</evidence>
<gene>
    <name evidence="6" type="ORF">M5D96_011388</name>
</gene>
<sequence length="307" mass="34648">MCPRHGPIATQFALVVEALLKKYYSPFNRFKPVAKGMSGKQESERPSPEMNACKVIIKRLFASSYRSIAWVFYEPLDAQLLALHDYHDIVEEPMDLSTVRHRLNTGCYQTAADFAKEVRLIFYNTYLYTNPGHLCYEMAKKLQLIFEEMYAQVQLYTSQGKKLDADDGSSASSSSSSSSSNSSSSSSSSEESDIAVRKTEPSSSEASTSTREWTPPQLWGTSREGEPFTTEEDLDLHAKIQQLDGEVLLHVIHLVQRMEGAEYGNKELEFDVCQLKVHTKRAIIHYLASKGFTGKRVARTKPKYNES</sequence>
<dbReference type="Pfam" id="PF17035">
    <property type="entry name" value="BET"/>
    <property type="match status" value="1"/>
</dbReference>
<comment type="caution">
    <text evidence="6">The sequence shown here is derived from an EMBL/GenBank/DDBJ whole genome shotgun (WGS) entry which is preliminary data.</text>
</comment>
<accession>A0A9P9YFW9</accession>
<dbReference type="InterPro" id="IPR027353">
    <property type="entry name" value="NET_dom"/>
</dbReference>
<feature type="region of interest" description="Disordered" evidence="3">
    <location>
        <begin position="164"/>
        <end position="230"/>
    </location>
</feature>
<dbReference type="PRINTS" id="PR00503">
    <property type="entry name" value="BROMODOMAIN"/>
</dbReference>
<keyword evidence="1 2" id="KW-0103">Bromodomain</keyword>
<dbReference type="GO" id="GO:0005634">
    <property type="term" value="C:nucleus"/>
    <property type="evidence" value="ECO:0007669"/>
    <property type="project" value="TreeGrafter"/>
</dbReference>